<evidence type="ECO:0000313" key="2">
    <source>
        <dbReference type="EMBL" id="MEL7560229.1"/>
    </source>
</evidence>
<sequence length="126" mass="14399">MTFNDEEKASLELFKHYSGIRFLLLPLFFTTMGSTAIAYWTVISGPVQVLELTLSISLAGMLLSLFFCVYEIRLSLALLKMSNLLPTALAPLRHGRVWGWVTTVTLLLYGAPFVFWSWRAWADFWT</sequence>
<dbReference type="Proteomes" id="UP001467669">
    <property type="component" value="Unassembled WGS sequence"/>
</dbReference>
<comment type="caution">
    <text evidence="2">The sequence shown here is derived from an EMBL/GenBank/DDBJ whole genome shotgun (WGS) entry which is preliminary data.</text>
</comment>
<keyword evidence="1" id="KW-0472">Membrane</keyword>
<feature type="transmembrane region" description="Helical" evidence="1">
    <location>
        <begin position="97"/>
        <end position="118"/>
    </location>
</feature>
<organism evidence="2 3">
    <name type="scientific">Stutzerimonas chloritidismutans</name>
    <name type="common">Pseudomonas chloritidismutans</name>
    <dbReference type="NCBI Taxonomy" id="203192"/>
    <lineage>
        <taxon>Bacteria</taxon>
        <taxon>Pseudomonadati</taxon>
        <taxon>Pseudomonadota</taxon>
        <taxon>Gammaproteobacteria</taxon>
        <taxon>Pseudomonadales</taxon>
        <taxon>Pseudomonadaceae</taxon>
        <taxon>Stutzerimonas</taxon>
    </lineage>
</organism>
<gene>
    <name evidence="2" type="ORF">AAGW23_15400</name>
</gene>
<reference evidence="2 3" key="1">
    <citation type="submission" date="2024-04" db="EMBL/GenBank/DDBJ databases">
        <title>Draft Genome Sequence of Isolates Cultured from Underwater Hawaii Seamounts in the North Pacific Ocean.</title>
        <authorList>
            <person name="Sharma I."/>
            <person name="Darden B."/>
            <person name="Creggett J."/>
            <person name="Taylor S."/>
            <person name="Grant M.P."/>
            <person name="Scott J."/>
            <person name="Attles S."/>
            <person name="Walker S."/>
            <person name="Johnson G."/>
            <person name="St. Cloud C."/>
        </authorList>
    </citation>
    <scope>NUCLEOTIDE SEQUENCE [LARGE SCALE GENOMIC DNA]</scope>
    <source>
        <strain evidence="2 3">03GJ23</strain>
    </source>
</reference>
<keyword evidence="1" id="KW-1133">Transmembrane helix</keyword>
<feature type="transmembrane region" description="Helical" evidence="1">
    <location>
        <begin position="20"/>
        <end position="42"/>
    </location>
</feature>
<dbReference type="RefSeq" id="WP_342407247.1">
    <property type="nucleotide sequence ID" value="NZ_JBCFXD010000010.1"/>
</dbReference>
<protein>
    <submittedName>
        <fullName evidence="2">Uncharacterized protein</fullName>
    </submittedName>
</protein>
<name>A0ABU9M978_STUCH</name>
<proteinExistence type="predicted"/>
<evidence type="ECO:0000313" key="3">
    <source>
        <dbReference type="Proteomes" id="UP001467669"/>
    </source>
</evidence>
<feature type="transmembrane region" description="Helical" evidence="1">
    <location>
        <begin position="54"/>
        <end position="76"/>
    </location>
</feature>
<evidence type="ECO:0000256" key="1">
    <source>
        <dbReference type="SAM" id="Phobius"/>
    </source>
</evidence>
<keyword evidence="1" id="KW-0812">Transmembrane</keyword>
<keyword evidence="3" id="KW-1185">Reference proteome</keyword>
<dbReference type="EMBL" id="JBCFXD010000010">
    <property type="protein sequence ID" value="MEL7560229.1"/>
    <property type="molecule type" value="Genomic_DNA"/>
</dbReference>
<accession>A0ABU9M978</accession>